<proteinExistence type="predicted"/>
<dbReference type="EMBL" id="CP046401">
    <property type="protein sequence ID" value="QGY44723.1"/>
    <property type="molecule type" value="Genomic_DNA"/>
</dbReference>
<sequence length="171" mass="20168">MSKFPIDIVNLNNEFKDEIETAVRIANSTQIEFNFSIVNDRIKRKYELLNFDNIKADEFFLEATKIRDEHKGFYPHILFLTESSIEDDGWQNLFGTTYTDLGFSILTSHSVADLIIPKEKMVSYFVYYLPRMALKFVIKDKYNHFEPSEKGCLFDFCENWLFRSDHATLFG</sequence>
<keyword evidence="2" id="KW-1185">Reference proteome</keyword>
<evidence type="ECO:0000313" key="1">
    <source>
        <dbReference type="EMBL" id="QGY44723.1"/>
    </source>
</evidence>
<dbReference type="RefSeq" id="WP_158867304.1">
    <property type="nucleotide sequence ID" value="NZ_CP046401.1"/>
</dbReference>
<accession>A0A6I6K020</accession>
<dbReference type="Proteomes" id="UP000428260">
    <property type="component" value="Chromosome"/>
</dbReference>
<name>A0A6I6K020_9BACT</name>
<protein>
    <submittedName>
        <fullName evidence="1">Uncharacterized protein</fullName>
    </submittedName>
</protein>
<evidence type="ECO:0000313" key="2">
    <source>
        <dbReference type="Proteomes" id="UP000428260"/>
    </source>
</evidence>
<dbReference type="KEGG" id="mcos:GM418_13915"/>
<organism evidence="1 2">
    <name type="scientific">Maribellus comscasis</name>
    <dbReference type="NCBI Taxonomy" id="2681766"/>
    <lineage>
        <taxon>Bacteria</taxon>
        <taxon>Pseudomonadati</taxon>
        <taxon>Bacteroidota</taxon>
        <taxon>Bacteroidia</taxon>
        <taxon>Marinilabiliales</taxon>
        <taxon>Prolixibacteraceae</taxon>
        <taxon>Maribellus</taxon>
    </lineage>
</organism>
<gene>
    <name evidence="1" type="ORF">GM418_13915</name>
</gene>
<dbReference type="AlphaFoldDB" id="A0A6I6K020"/>
<reference evidence="1 2" key="1">
    <citation type="submission" date="2019-11" db="EMBL/GenBank/DDBJ databases">
        <authorList>
            <person name="Zheng R.K."/>
            <person name="Sun C.M."/>
        </authorList>
    </citation>
    <scope>NUCLEOTIDE SEQUENCE [LARGE SCALE GENOMIC DNA]</scope>
    <source>
        <strain evidence="1 2">WC007</strain>
    </source>
</reference>